<comment type="similarity">
    <text evidence="1">Belongs to the enoyl-CoA hydratase/isomerase family.</text>
</comment>
<evidence type="ECO:0000256" key="1">
    <source>
        <dbReference type="ARBA" id="ARBA00005254"/>
    </source>
</evidence>
<dbReference type="InterPro" id="IPR003965">
    <property type="entry name" value="Fatty_acid_synthase"/>
</dbReference>
<organism evidence="3 4">
    <name type="scientific">Brachybacterium hainanense</name>
    <dbReference type="NCBI Taxonomy" id="1541174"/>
    <lineage>
        <taxon>Bacteria</taxon>
        <taxon>Bacillati</taxon>
        <taxon>Actinomycetota</taxon>
        <taxon>Actinomycetes</taxon>
        <taxon>Micrococcales</taxon>
        <taxon>Dermabacteraceae</taxon>
        <taxon>Brachybacterium</taxon>
    </lineage>
</organism>
<dbReference type="Proteomes" id="UP001589793">
    <property type="component" value="Unassembled WGS sequence"/>
</dbReference>
<reference evidence="3 4" key="1">
    <citation type="submission" date="2024-09" db="EMBL/GenBank/DDBJ databases">
        <authorList>
            <person name="Sun Q."/>
            <person name="Mori K."/>
        </authorList>
    </citation>
    <scope>NUCLEOTIDE SEQUENCE [LARGE SCALE GENOMIC DNA]</scope>
    <source>
        <strain evidence="3 4">CICC 10874</strain>
    </source>
</reference>
<dbReference type="Gene3D" id="3.10.129.10">
    <property type="entry name" value="Hotdog Thioesterase"/>
    <property type="match status" value="1"/>
</dbReference>
<dbReference type="InterPro" id="IPR029069">
    <property type="entry name" value="HotDog_dom_sf"/>
</dbReference>
<protein>
    <submittedName>
        <fullName evidence="3">MaoC/PaaZ C-terminal domain-containing protein</fullName>
    </submittedName>
</protein>
<keyword evidence="4" id="KW-1185">Reference proteome</keyword>
<dbReference type="EMBL" id="JBHLSV010000018">
    <property type="protein sequence ID" value="MFC0675079.1"/>
    <property type="molecule type" value="Genomic_DNA"/>
</dbReference>
<sequence>MTLITTATLGQLEAGMQLASARYEITRDTLVRYAGASGDFNPIHYNDAAATAAGLPGVIAHGMLTMGTAIEAVAASLGDGARITSYSTRFSNPIPVPATGSAILEVAAKIAKVDADAGTVQLTLDATVDGTAVLGRARVGVQVQADPSSQDR</sequence>
<gene>
    <name evidence="3" type="ORF">ACFFF6_14020</name>
</gene>
<feature type="domain" description="MaoC-like" evidence="2">
    <location>
        <begin position="19"/>
        <end position="122"/>
    </location>
</feature>
<dbReference type="PRINTS" id="PR01483">
    <property type="entry name" value="FASYNTHASE"/>
</dbReference>
<dbReference type="PANTHER" id="PTHR43841:SF3">
    <property type="entry name" value="(3R)-HYDROXYACYL-ACP DEHYDRATASE SUBUNIT HADB"/>
    <property type="match status" value="1"/>
</dbReference>
<evidence type="ECO:0000313" key="4">
    <source>
        <dbReference type="Proteomes" id="UP001589793"/>
    </source>
</evidence>
<dbReference type="InterPro" id="IPR002539">
    <property type="entry name" value="MaoC-like_dom"/>
</dbReference>
<evidence type="ECO:0000313" key="3">
    <source>
        <dbReference type="EMBL" id="MFC0675079.1"/>
    </source>
</evidence>
<evidence type="ECO:0000259" key="2">
    <source>
        <dbReference type="Pfam" id="PF01575"/>
    </source>
</evidence>
<name>A0ABV6RDL4_9MICO</name>
<dbReference type="SUPFAM" id="SSF54637">
    <property type="entry name" value="Thioesterase/thiol ester dehydrase-isomerase"/>
    <property type="match status" value="1"/>
</dbReference>
<dbReference type="PANTHER" id="PTHR43841">
    <property type="entry name" value="3-HYDROXYACYL-THIOESTER DEHYDRATASE HTDX-RELATED"/>
    <property type="match status" value="1"/>
</dbReference>
<dbReference type="Pfam" id="PF01575">
    <property type="entry name" value="MaoC_dehydratas"/>
    <property type="match status" value="1"/>
</dbReference>
<accession>A0ABV6RDL4</accession>
<dbReference type="RefSeq" id="WP_376981769.1">
    <property type="nucleotide sequence ID" value="NZ_JBHLSV010000018.1"/>
</dbReference>
<proteinExistence type="inferred from homology"/>
<comment type="caution">
    <text evidence="3">The sequence shown here is derived from an EMBL/GenBank/DDBJ whole genome shotgun (WGS) entry which is preliminary data.</text>
</comment>